<organism evidence="2 3">
    <name type="scientific">Candida verbasci</name>
    <dbReference type="NCBI Taxonomy" id="1227364"/>
    <lineage>
        <taxon>Eukaryota</taxon>
        <taxon>Fungi</taxon>
        <taxon>Dikarya</taxon>
        <taxon>Ascomycota</taxon>
        <taxon>Saccharomycotina</taxon>
        <taxon>Pichiomycetes</taxon>
        <taxon>Debaryomycetaceae</taxon>
        <taxon>Candida/Lodderomyces clade</taxon>
        <taxon>Candida</taxon>
    </lineage>
</organism>
<keyword evidence="3" id="KW-1185">Reference proteome</keyword>
<dbReference type="EMBL" id="CANTUO010000007">
    <property type="protein sequence ID" value="CAI5760579.1"/>
    <property type="molecule type" value="Genomic_DNA"/>
</dbReference>
<evidence type="ECO:0000313" key="2">
    <source>
        <dbReference type="EMBL" id="CAI5760579.1"/>
    </source>
</evidence>
<accession>A0A9W4XCI6</accession>
<dbReference type="PANTHER" id="PTHR36089:SF1">
    <property type="entry name" value="CHITIN SYNTHASE 3 COMPLEX PROTEIN CSI2-RELATED"/>
    <property type="match status" value="1"/>
</dbReference>
<evidence type="ECO:0000313" key="3">
    <source>
        <dbReference type="Proteomes" id="UP001152885"/>
    </source>
</evidence>
<dbReference type="PANTHER" id="PTHR36089">
    <property type="entry name" value="CHITIN SYNTHASE 3 COMPLEX PROTEIN CSI2-RELATED"/>
    <property type="match status" value="1"/>
</dbReference>
<reference evidence="2" key="1">
    <citation type="submission" date="2022-12" db="EMBL/GenBank/DDBJ databases">
        <authorList>
            <person name="Brejova B."/>
        </authorList>
    </citation>
    <scope>NUCLEOTIDE SEQUENCE</scope>
</reference>
<feature type="transmembrane region" description="Helical" evidence="1">
    <location>
        <begin position="67"/>
        <end position="94"/>
    </location>
</feature>
<keyword evidence="1" id="KW-0472">Membrane</keyword>
<dbReference type="Proteomes" id="UP001152885">
    <property type="component" value="Unassembled WGS sequence"/>
</dbReference>
<evidence type="ECO:0000256" key="1">
    <source>
        <dbReference type="SAM" id="Phobius"/>
    </source>
</evidence>
<comment type="caution">
    <text evidence="2">The sequence shown here is derived from an EMBL/GenBank/DDBJ whole genome shotgun (WGS) entry which is preliminary data.</text>
</comment>
<protein>
    <submittedName>
        <fullName evidence="2">Uncharacterized protein</fullName>
    </submittedName>
</protein>
<proteinExistence type="predicted"/>
<dbReference type="GO" id="GO:0000324">
    <property type="term" value="C:fungal-type vacuole"/>
    <property type="evidence" value="ECO:0007669"/>
    <property type="project" value="TreeGrafter"/>
</dbReference>
<name>A0A9W4XCI6_9ASCO</name>
<dbReference type="GO" id="GO:0005935">
    <property type="term" value="C:cellular bud neck"/>
    <property type="evidence" value="ECO:0007669"/>
    <property type="project" value="TreeGrafter"/>
</dbReference>
<keyword evidence="1" id="KW-1133">Transmembrane helix</keyword>
<gene>
    <name evidence="2" type="ORF">CANVERA_P5088</name>
</gene>
<dbReference type="InterPro" id="IPR051009">
    <property type="entry name" value="PRM"/>
</dbReference>
<sequence>MILLLASLKGINAIAINHKHHNHISYTLNIRDNAMPTMTDSSSETFTASIPTIKNPFIHESKLPLNLIFIIFGAILFAILLGVITHRIILYYIYNFKAKNEKEVYFANFNNLFHSDNDSSIVSRFDEKGSSYNTTTSSTLSSPSTNVTLLSHGKSYRNSIFESIDKFEKEKANRKSTMFTNPSLEYNKLNTPLYNHENYSVGSRSLYNLDLNLSFIDNLESNDDVTLKEQPKRPRTPSLVLDDILNNSIEKDTL</sequence>
<keyword evidence="1" id="KW-0812">Transmembrane</keyword>
<dbReference type="AlphaFoldDB" id="A0A9W4XCI6"/>